<dbReference type="OrthoDB" id="4333093at2"/>
<organism evidence="1 2">
    <name type="scientific">Streptomyces inhibens</name>
    <dbReference type="NCBI Taxonomy" id="2293571"/>
    <lineage>
        <taxon>Bacteria</taxon>
        <taxon>Bacillati</taxon>
        <taxon>Actinomycetota</taxon>
        <taxon>Actinomycetes</taxon>
        <taxon>Kitasatosporales</taxon>
        <taxon>Streptomycetaceae</taxon>
        <taxon>Streptomyces</taxon>
    </lineage>
</organism>
<evidence type="ECO:0000313" key="1">
    <source>
        <dbReference type="EMBL" id="REK88665.1"/>
    </source>
</evidence>
<evidence type="ECO:0000313" key="2">
    <source>
        <dbReference type="Proteomes" id="UP000262477"/>
    </source>
</evidence>
<dbReference type="EMBL" id="QUAC01000157">
    <property type="protein sequence ID" value="REK88665.1"/>
    <property type="molecule type" value="Genomic_DNA"/>
</dbReference>
<keyword evidence="2" id="KW-1185">Reference proteome</keyword>
<dbReference type="Proteomes" id="UP000262477">
    <property type="component" value="Unassembled WGS sequence"/>
</dbReference>
<comment type="caution">
    <text evidence="1">The sequence shown here is derived from an EMBL/GenBank/DDBJ whole genome shotgun (WGS) entry which is preliminary data.</text>
</comment>
<dbReference type="RefSeq" id="WP_128508623.1">
    <property type="nucleotide sequence ID" value="NZ_QUAC01000157.1"/>
</dbReference>
<dbReference type="AlphaFoldDB" id="A0A371Q1Q9"/>
<accession>A0A371Q1Q9</accession>
<proteinExistence type="predicted"/>
<sequence length="202" mass="20671">MWGIIGSIVGIVVIGSVISAVAFSGAGRAGGGSTGPKYKITVPQTLAGGEYKLDKDITQQADGAVPHEGANEHGIKTAGGQYTSGTKSLVMLGLYGSIDDPSTTVDHAIRGMTKDGKTEVAVADKKFTPSGGGDPLTCGVDVRQEMGQKITLAFCVWADSSTGGNVAQTDAADLAKDPQSVDLQAFADTTDKIRSEVKKPLG</sequence>
<reference evidence="1 2" key="1">
    <citation type="submission" date="2018-08" db="EMBL/GenBank/DDBJ databases">
        <title>Streptomyces NEAU-D10 sp. nov., a novel Actinomycete isolated from soil.</title>
        <authorList>
            <person name="Jin L."/>
        </authorList>
    </citation>
    <scope>NUCLEOTIDE SEQUENCE [LARGE SCALE GENOMIC DNA]</scope>
    <source>
        <strain evidence="1 2">NEAU-D10</strain>
    </source>
</reference>
<protein>
    <submittedName>
        <fullName evidence="1">Uncharacterized protein</fullName>
    </submittedName>
</protein>
<gene>
    <name evidence="1" type="ORF">DY245_20075</name>
</gene>
<name>A0A371Q1Q9_STRIH</name>